<evidence type="ECO:0000313" key="4">
    <source>
        <dbReference type="Proteomes" id="UP000050580"/>
    </source>
</evidence>
<proteinExistence type="predicted"/>
<feature type="transmembrane region" description="Helical" evidence="1">
    <location>
        <begin position="177"/>
        <end position="195"/>
    </location>
</feature>
<dbReference type="InterPro" id="IPR036938">
    <property type="entry name" value="PAP2/HPO_sf"/>
</dbReference>
<dbReference type="EMBL" id="LBNQ01000019">
    <property type="protein sequence ID" value="KKW68436.1"/>
    <property type="molecule type" value="Genomic_DNA"/>
</dbReference>
<dbReference type="InterPro" id="IPR000326">
    <property type="entry name" value="PAP2/HPO"/>
</dbReference>
<dbReference type="RefSeq" id="WP_046741203.1">
    <property type="nucleotide sequence ID" value="NZ_LBNQ01000019.1"/>
</dbReference>
<feature type="transmembrane region" description="Helical" evidence="1">
    <location>
        <begin position="98"/>
        <end position="116"/>
    </location>
</feature>
<name>A0A0U1Q118_9BURK</name>
<dbReference type="Gene3D" id="1.20.144.10">
    <property type="entry name" value="Phosphatidic acid phosphatase type 2/haloperoxidase"/>
    <property type="match status" value="1"/>
</dbReference>
<dbReference type="SUPFAM" id="SSF48317">
    <property type="entry name" value="Acid phosphatase/Vanadium-dependent haloperoxidase"/>
    <property type="match status" value="1"/>
</dbReference>
<keyword evidence="1" id="KW-0472">Membrane</keyword>
<keyword evidence="1" id="KW-1133">Transmembrane helix</keyword>
<dbReference type="CDD" id="cd03396">
    <property type="entry name" value="PAP2_like_6"/>
    <property type="match status" value="1"/>
</dbReference>
<evidence type="ECO:0000256" key="1">
    <source>
        <dbReference type="SAM" id="Phobius"/>
    </source>
</evidence>
<comment type="caution">
    <text evidence="3">The sequence shown here is derived from an EMBL/GenBank/DDBJ whole genome shotgun (WGS) entry which is preliminary data.</text>
</comment>
<evidence type="ECO:0000259" key="2">
    <source>
        <dbReference type="Pfam" id="PF01569"/>
    </source>
</evidence>
<dbReference type="Pfam" id="PF01569">
    <property type="entry name" value="PAP2"/>
    <property type="match status" value="1"/>
</dbReference>
<accession>A0A0U1Q118</accession>
<dbReference type="OrthoDB" id="7348799at2"/>
<organism evidence="3 4">
    <name type="scientific">Lampropedia cohaerens</name>
    <dbReference type="NCBI Taxonomy" id="1610491"/>
    <lineage>
        <taxon>Bacteria</taxon>
        <taxon>Pseudomonadati</taxon>
        <taxon>Pseudomonadota</taxon>
        <taxon>Betaproteobacteria</taxon>
        <taxon>Burkholderiales</taxon>
        <taxon>Comamonadaceae</taxon>
        <taxon>Lampropedia</taxon>
    </lineage>
</organism>
<keyword evidence="1" id="KW-0812">Transmembrane</keyword>
<keyword evidence="4" id="KW-1185">Reference proteome</keyword>
<reference evidence="3 4" key="1">
    <citation type="submission" date="2015-05" db="EMBL/GenBank/DDBJ databases">
        <title>Draft genome sequence of Lampropedia sp. CT6, isolated from the microbial mat of a hot water spring, located at Manikaran, India.</title>
        <authorList>
            <person name="Tripathi C."/>
            <person name="Rani P."/>
            <person name="Mahato N.K."/>
            <person name="Lal R."/>
        </authorList>
    </citation>
    <scope>NUCLEOTIDE SEQUENCE [LARGE SCALE GENOMIC DNA]</scope>
    <source>
        <strain evidence="3 4">CT6</strain>
    </source>
</reference>
<sequence length="240" mass="26294">MDAGVAASVRGWVRGAWWRSSAVLLVPVVAWDLSGLDLVVASWMADGHGFYLAGNAWLSEWLHTGGRRALQLVAVILLVTACRPWGPWRRFARSELRWAIGTALACALLVAVLKQASQTSCPWDLHAFGGSAAYVPHWRPGNDGGPGRCFPAGHAAGAFALFSYYFLLASHKPTRRAAWICLVAVCALGAAFGLAQQLRGAHFTSHTLWSAWLCWFVTSFSWTARCRCVQRRACVSPRKR</sequence>
<dbReference type="AlphaFoldDB" id="A0A0U1Q118"/>
<protein>
    <recommendedName>
        <fullName evidence="2">Phosphatidic acid phosphatase type 2/haloperoxidase domain-containing protein</fullName>
    </recommendedName>
</protein>
<feature type="domain" description="Phosphatidic acid phosphatase type 2/haloperoxidase" evidence="2">
    <location>
        <begin position="99"/>
        <end position="224"/>
    </location>
</feature>
<dbReference type="Proteomes" id="UP000050580">
    <property type="component" value="Unassembled WGS sequence"/>
</dbReference>
<evidence type="ECO:0000313" key="3">
    <source>
        <dbReference type="EMBL" id="KKW68436.1"/>
    </source>
</evidence>
<feature type="transmembrane region" description="Helical" evidence="1">
    <location>
        <begin position="152"/>
        <end position="170"/>
    </location>
</feature>
<dbReference type="STRING" id="1610491.AAV94_04840"/>
<feature type="transmembrane region" description="Helical" evidence="1">
    <location>
        <begin position="207"/>
        <end position="224"/>
    </location>
</feature>
<gene>
    <name evidence="3" type="ORF">AAV94_04840</name>
</gene>